<accession>A0AAN9SWF9</accession>
<reference evidence="1 2" key="1">
    <citation type="submission" date="2024-01" db="EMBL/GenBank/DDBJ databases">
        <title>The genomes of 5 underutilized Papilionoideae crops provide insights into root nodulation and disease resistanc.</title>
        <authorList>
            <person name="Jiang F."/>
        </authorList>
    </citation>
    <scope>NUCLEOTIDE SEQUENCE [LARGE SCALE GENOMIC DNA]</scope>
    <source>
        <strain evidence="1">DUOXIRENSHENG_FW03</strain>
        <tissue evidence="1">Leaves</tissue>
    </source>
</reference>
<comment type="caution">
    <text evidence="1">The sequence shown here is derived from an EMBL/GenBank/DDBJ whole genome shotgun (WGS) entry which is preliminary data.</text>
</comment>
<name>A0AAN9SWF9_PSOTE</name>
<evidence type="ECO:0000313" key="2">
    <source>
        <dbReference type="Proteomes" id="UP001386955"/>
    </source>
</evidence>
<gene>
    <name evidence="1" type="ORF">VNO78_08450</name>
</gene>
<dbReference type="EMBL" id="JAYMYS010000002">
    <property type="protein sequence ID" value="KAK7406817.1"/>
    <property type="molecule type" value="Genomic_DNA"/>
</dbReference>
<dbReference type="AlphaFoldDB" id="A0AAN9SWF9"/>
<protein>
    <submittedName>
        <fullName evidence="1">Uncharacterized protein</fullName>
    </submittedName>
</protein>
<sequence>MVETLHLTVGLLHMEWEGVLSSVSLEKLKSRVVGMKGSVDQMLGGRPTWRLIAVRTLVPIVGVEFQGDTPFSSGVEGGNNLMEEGGTGPSKRELATVLFFLDYELSTS</sequence>
<evidence type="ECO:0000313" key="1">
    <source>
        <dbReference type="EMBL" id="KAK7406817.1"/>
    </source>
</evidence>
<keyword evidence="2" id="KW-1185">Reference proteome</keyword>
<organism evidence="1 2">
    <name type="scientific">Psophocarpus tetragonolobus</name>
    <name type="common">Winged bean</name>
    <name type="synonym">Dolichos tetragonolobus</name>
    <dbReference type="NCBI Taxonomy" id="3891"/>
    <lineage>
        <taxon>Eukaryota</taxon>
        <taxon>Viridiplantae</taxon>
        <taxon>Streptophyta</taxon>
        <taxon>Embryophyta</taxon>
        <taxon>Tracheophyta</taxon>
        <taxon>Spermatophyta</taxon>
        <taxon>Magnoliopsida</taxon>
        <taxon>eudicotyledons</taxon>
        <taxon>Gunneridae</taxon>
        <taxon>Pentapetalae</taxon>
        <taxon>rosids</taxon>
        <taxon>fabids</taxon>
        <taxon>Fabales</taxon>
        <taxon>Fabaceae</taxon>
        <taxon>Papilionoideae</taxon>
        <taxon>50 kb inversion clade</taxon>
        <taxon>NPAAA clade</taxon>
        <taxon>indigoferoid/millettioid clade</taxon>
        <taxon>Phaseoleae</taxon>
        <taxon>Psophocarpus</taxon>
    </lineage>
</organism>
<dbReference type="Proteomes" id="UP001386955">
    <property type="component" value="Unassembled WGS sequence"/>
</dbReference>
<proteinExistence type="predicted"/>